<dbReference type="Pfam" id="PF25150">
    <property type="entry name" value="TPR_Trm732"/>
    <property type="match status" value="1"/>
</dbReference>
<feature type="domain" description="tRNA (32-2'-O)-methyltransferase regulator THADA-like TPR repeats region" evidence="4">
    <location>
        <begin position="316"/>
        <end position="557"/>
    </location>
</feature>
<reference evidence="6 7" key="1">
    <citation type="submission" date="2015-05" db="EMBL/GenBank/DDBJ databases">
        <title>Distinctive expansion of gene families associated with plant cell wall degradation and secondary metabolism in the genomes of grapevine trunk pathogens.</title>
        <authorList>
            <person name="Lawrence D.P."/>
            <person name="Travadon R."/>
            <person name="Rolshausen P.E."/>
            <person name="Baumgartner K."/>
        </authorList>
    </citation>
    <scope>NUCLEOTIDE SEQUENCE [LARGE SCALE GENOMIC DNA]</scope>
    <source>
        <strain evidence="6">UCRPC4</strain>
    </source>
</reference>
<dbReference type="Pfam" id="PF25151">
    <property type="entry name" value="TPR_Trm732_C"/>
    <property type="match status" value="1"/>
</dbReference>
<dbReference type="SUPFAM" id="SSF48371">
    <property type="entry name" value="ARM repeat"/>
    <property type="match status" value="1"/>
</dbReference>
<keyword evidence="7" id="KW-1185">Reference proteome</keyword>
<evidence type="ECO:0000259" key="4">
    <source>
        <dbReference type="Pfam" id="PF25150"/>
    </source>
</evidence>
<dbReference type="GO" id="GO:0005829">
    <property type="term" value="C:cytosol"/>
    <property type="evidence" value="ECO:0007669"/>
    <property type="project" value="TreeGrafter"/>
</dbReference>
<dbReference type="Pfam" id="PF26523">
    <property type="entry name" value="Trm732_C"/>
    <property type="match status" value="1"/>
</dbReference>
<sequence>MPEGYKSVDLQKDDLLETRIFANQDDNSLISEKDLRWLGAGPLSSYLRSNDVSKSQNQLLGAKRLWNRLLVTMKASEVPARQIIAASNAISVFLQSACTSDNEAIVAFGLSSDLWSACVNLVADGFETGPAKALRQVLIVLINLLQSIPSRPEIPFLKTAMLADALDVIYTAKPGEKLKASVNIVELLLRKTLSLEELSSGLQQCRNRNARSWSRRLARDSTPVSVVLEAAASFGIPSMDQSGSLDLLYFIYTLWHDIVFTDMQPSVTGLFETVACKVRSSLLHHALFSSSDGQYPPWALLLTHLLSMFPTSINAFAVHLFPRLIKLDEGGYRTFALSDPGTPATDAGDNSAPLLIRLAAFQAGRQVGIFSTSELKIGNDTDSSYSNSALLSHMSGDVRVRAFAILVIGAAQSEPLEDDVLQAISTNLTFLYGDTDPNNRGEILSVTRRMILRIRSSSRTMRANGPLIQKKYEKFLKYWIGFLESELGPTCSYQRHICGLKVLDVLVSAGLDAQLRISDRPKLGSDQTEFEFHVSLHSSSMVSSLFNLLMDPFQDVRASAASLLLAYWDVLDFQESRPALKAGMQKVLNSSSQRVSVQGIISRAEAVAMSTHRADHADGLGRLYALLYTAGGTSIGKAAVLSSLIARVETHFSDPVIISELRSPIPGLPLHGLLVGIKYCVDLADVSFLVQPTDDTSISLIDRIFKICEMVWRRVKDRLCVDAPESEEDEIDGSSNDVGGPKDVLSYSWRALRDSSVLLSSVIQKVSTSSKSEKHSPQMTLAQCRGIGELSFEQLRDLRHRGAFSTVSQTFSHCCMMCAKSAVDGVPQLLNGWYRRAEETVDDQSLRLTRRSAGLPALFAAILGPSSTDIFNGFMRSFLTRATELDALTHASADAESSIPLPQVHILNCVREIITNANFRERTEEWIITALRTATICLACDFWAIRNCGLMLFRSCAQRLCRPRDKAYRQLQRAGVFDSHLFIPLTRWPESLSVAINILSKDVSASSLQLKMSRPSEGSANGQTNNKEGFQVTELPPERVFAGLDLLGRMRHSPTSWSEALPYILDNLGNRVWLIRDHAARIYAANIDPYEGSAGIRHLVTGFDACGENSRHGRLLAFSYVLKHIWTLPTSEYTTALFESFREACGRFMQSIDISSSPPVQSKFADIMTDILKTAFAASLPVERIIQQQQHSFLGALETPDTAPSKNMKMGAPGGHNITDVLSYPKNIMSKGLLQSLLVHKGLYWLVENSQRGTAPGGHMNMDSIHPIGLVEVDSNSALVALQEMLAFQATSKAPSDLLQDLLLHCIERSSDENVVYTAMNGLAGLLEQSEEKMSPKSLDQVFNNRGYKSGRKDFPTRLNAVHSLRNLAQIIFQTAEDPITNIGHILQAGTILVDALNDDDEEIRELASITEADIGRHLRVDSAVLAPLAATRRTVHNLTQTIGQGVLFQLAALSRITAREPNLHSSDISDTPTLIDERFKIAAQFSDDLFEEEKQNLFVDDVRDIHMWANALLNLQPLAVEDGVKEKALSWSIHGLVRAKVLFQHESDAGPLSLAWKPDVVVLMTRIVACAELALKWVSGSKQEEVVARMTELEDTLGHRSGHGPVLQYLKATLASC</sequence>
<dbReference type="InterPro" id="IPR056842">
    <property type="entry name" value="THADA-like_TPR_C"/>
</dbReference>
<gene>
    <name evidence="6" type="ORF">UCRPC4_g04070</name>
</gene>
<dbReference type="InterPro" id="IPR051954">
    <property type="entry name" value="tRNA_methyltransferase_THADA"/>
</dbReference>
<dbReference type="EMBL" id="LCWF01000093">
    <property type="protein sequence ID" value="KKY20798.1"/>
    <property type="molecule type" value="Genomic_DNA"/>
</dbReference>
<dbReference type="InterPro" id="IPR016024">
    <property type="entry name" value="ARM-type_fold"/>
</dbReference>
<organism evidence="6 7">
    <name type="scientific">Phaeomoniella chlamydospora</name>
    <name type="common">Phaeoacremonium chlamydosporum</name>
    <dbReference type="NCBI Taxonomy" id="158046"/>
    <lineage>
        <taxon>Eukaryota</taxon>
        <taxon>Fungi</taxon>
        <taxon>Dikarya</taxon>
        <taxon>Ascomycota</taxon>
        <taxon>Pezizomycotina</taxon>
        <taxon>Eurotiomycetes</taxon>
        <taxon>Chaetothyriomycetidae</taxon>
        <taxon>Phaeomoniellales</taxon>
        <taxon>Phaeomoniellaceae</taxon>
        <taxon>Phaeomoniella</taxon>
    </lineage>
</organism>
<dbReference type="GO" id="GO:0030488">
    <property type="term" value="P:tRNA methylation"/>
    <property type="evidence" value="ECO:0007669"/>
    <property type="project" value="TreeGrafter"/>
</dbReference>
<keyword evidence="2" id="KW-0819">tRNA processing</keyword>
<dbReference type="PANTHER" id="PTHR14387:SF0">
    <property type="entry name" value="DUF2428 DOMAIN-CONTAINING PROTEIN"/>
    <property type="match status" value="1"/>
</dbReference>
<name>A0A0G2GAY7_PHACM</name>
<dbReference type="Proteomes" id="UP000053317">
    <property type="component" value="Unassembled WGS sequence"/>
</dbReference>
<dbReference type="InterPro" id="IPR056843">
    <property type="entry name" value="THADA-like_TPR"/>
</dbReference>
<evidence type="ECO:0000256" key="1">
    <source>
        <dbReference type="ARBA" id="ARBA00010409"/>
    </source>
</evidence>
<feature type="domain" description="tRNA (32-2'-O)-methyltransferase regulator THADA-like C-terminal TPR repeats region" evidence="5">
    <location>
        <begin position="946"/>
        <end position="1120"/>
    </location>
</feature>
<evidence type="ECO:0000256" key="2">
    <source>
        <dbReference type="ARBA" id="ARBA00022694"/>
    </source>
</evidence>
<accession>A0A0G2GAY7</accession>
<proteinExistence type="inferred from homology"/>
<evidence type="ECO:0000313" key="7">
    <source>
        <dbReference type="Proteomes" id="UP000053317"/>
    </source>
</evidence>
<evidence type="ECO:0000259" key="5">
    <source>
        <dbReference type="Pfam" id="PF25151"/>
    </source>
</evidence>
<comment type="similarity">
    <text evidence="1">Belongs to the THADA family.</text>
</comment>
<evidence type="ECO:0000259" key="3">
    <source>
        <dbReference type="Pfam" id="PF10350"/>
    </source>
</evidence>
<feature type="domain" description="DUF2428" evidence="3">
    <location>
        <begin position="700"/>
        <end position="944"/>
    </location>
</feature>
<dbReference type="OrthoDB" id="289314at2759"/>
<dbReference type="PANTHER" id="PTHR14387">
    <property type="entry name" value="THADA/DEATH RECEPTOR INTERACTING PROTEIN"/>
    <property type="match status" value="1"/>
</dbReference>
<dbReference type="Pfam" id="PF10350">
    <property type="entry name" value="DUF2428"/>
    <property type="match status" value="1"/>
</dbReference>
<protein>
    <submittedName>
        <fullName evidence="6">Putative heat repeat protein</fullName>
    </submittedName>
</protein>
<reference evidence="6 7" key="2">
    <citation type="submission" date="2015-05" db="EMBL/GenBank/DDBJ databases">
        <authorList>
            <person name="Morales-Cruz A."/>
            <person name="Amrine K.C."/>
            <person name="Cantu D."/>
        </authorList>
    </citation>
    <scope>NUCLEOTIDE SEQUENCE [LARGE SCALE GENOMIC DNA]</scope>
    <source>
        <strain evidence="6">UCRPC4</strain>
    </source>
</reference>
<dbReference type="InterPro" id="IPR019442">
    <property type="entry name" value="THADA/TRM732_DUF2428"/>
</dbReference>
<comment type="caution">
    <text evidence="6">The sequence shown here is derived from an EMBL/GenBank/DDBJ whole genome shotgun (WGS) entry which is preliminary data.</text>
</comment>
<evidence type="ECO:0000313" key="6">
    <source>
        <dbReference type="EMBL" id="KKY20798.1"/>
    </source>
</evidence>